<gene>
    <name evidence="1" type="ORF">QTP70_025815</name>
</gene>
<organism evidence="1 2">
    <name type="scientific">Hemibagrus guttatus</name>
    <dbReference type="NCBI Taxonomy" id="175788"/>
    <lineage>
        <taxon>Eukaryota</taxon>
        <taxon>Metazoa</taxon>
        <taxon>Chordata</taxon>
        <taxon>Craniata</taxon>
        <taxon>Vertebrata</taxon>
        <taxon>Euteleostomi</taxon>
        <taxon>Actinopterygii</taxon>
        <taxon>Neopterygii</taxon>
        <taxon>Teleostei</taxon>
        <taxon>Ostariophysi</taxon>
        <taxon>Siluriformes</taxon>
        <taxon>Bagridae</taxon>
        <taxon>Hemibagrus</taxon>
    </lineage>
</organism>
<proteinExistence type="predicted"/>
<protein>
    <submittedName>
        <fullName evidence="1">Uncharacterized protein</fullName>
    </submittedName>
</protein>
<evidence type="ECO:0000313" key="2">
    <source>
        <dbReference type="Proteomes" id="UP001274896"/>
    </source>
</evidence>
<dbReference type="Proteomes" id="UP001274896">
    <property type="component" value="Unassembled WGS sequence"/>
</dbReference>
<dbReference type="EMBL" id="JAUCMX010000011">
    <property type="protein sequence ID" value="KAK3531628.1"/>
    <property type="molecule type" value="Genomic_DNA"/>
</dbReference>
<accession>A0AAE0QTA7</accession>
<dbReference type="AlphaFoldDB" id="A0AAE0QTA7"/>
<name>A0AAE0QTA7_9TELE</name>
<evidence type="ECO:0000313" key="1">
    <source>
        <dbReference type="EMBL" id="KAK3531628.1"/>
    </source>
</evidence>
<reference evidence="1" key="1">
    <citation type="submission" date="2023-06" db="EMBL/GenBank/DDBJ databases">
        <title>Male Hemibagrus guttatus genome.</title>
        <authorList>
            <person name="Bian C."/>
        </authorList>
    </citation>
    <scope>NUCLEOTIDE SEQUENCE</scope>
    <source>
        <strain evidence="1">Male_cb2023</strain>
        <tissue evidence="1">Muscle</tissue>
    </source>
</reference>
<sequence length="39" mass="4290">MSEKAPFISMIRSQNCVLGSTVLCVLCIAVKCIRIVYSI</sequence>
<keyword evidence="2" id="KW-1185">Reference proteome</keyword>
<comment type="caution">
    <text evidence="1">The sequence shown here is derived from an EMBL/GenBank/DDBJ whole genome shotgun (WGS) entry which is preliminary data.</text>
</comment>